<evidence type="ECO:0000256" key="5">
    <source>
        <dbReference type="ARBA" id="ARBA00023125"/>
    </source>
</evidence>
<evidence type="ECO:0000256" key="3">
    <source>
        <dbReference type="ARBA" id="ARBA00022845"/>
    </source>
</evidence>
<gene>
    <name evidence="11" type="primary">ihfB</name>
    <name evidence="11" type="ORF">EOD42_16370</name>
</gene>
<dbReference type="InterPro" id="IPR000119">
    <property type="entry name" value="Hist_DNA-bd"/>
</dbReference>
<evidence type="ECO:0000256" key="1">
    <source>
        <dbReference type="ARBA" id="ARBA00010529"/>
    </source>
</evidence>
<dbReference type="OrthoDB" id="9804203at2"/>
<evidence type="ECO:0000256" key="4">
    <source>
        <dbReference type="ARBA" id="ARBA00023015"/>
    </source>
</evidence>
<dbReference type="PANTHER" id="PTHR33175:SF5">
    <property type="entry name" value="INTEGRATION HOST FACTOR SUBUNIT BETA"/>
    <property type="match status" value="1"/>
</dbReference>
<evidence type="ECO:0000256" key="6">
    <source>
        <dbReference type="ARBA" id="ARBA00023163"/>
    </source>
</evidence>
<protein>
    <recommendedName>
        <fullName evidence="2 9">Integration host factor subunit beta</fullName>
    </recommendedName>
</protein>
<keyword evidence="12" id="KW-1185">Reference proteome</keyword>
<accession>A0A437MDP7</accession>
<keyword evidence="5 9" id="KW-0238">DNA-binding</keyword>
<feature type="region of interest" description="Disordered" evidence="10">
    <location>
        <begin position="85"/>
        <end position="112"/>
    </location>
</feature>
<comment type="similarity">
    <text evidence="1 8">Belongs to the bacterial histone-like protein family.</text>
</comment>
<keyword evidence="6 9" id="KW-0804">Transcription</keyword>
<dbReference type="GO" id="GO:0005829">
    <property type="term" value="C:cytosol"/>
    <property type="evidence" value="ECO:0007669"/>
    <property type="project" value="TreeGrafter"/>
</dbReference>
<evidence type="ECO:0000256" key="9">
    <source>
        <dbReference type="RuleBase" id="RU003941"/>
    </source>
</evidence>
<evidence type="ECO:0000256" key="10">
    <source>
        <dbReference type="SAM" id="MobiDB-lite"/>
    </source>
</evidence>
<keyword evidence="4 9" id="KW-0805">Transcription regulation</keyword>
<comment type="function">
    <text evidence="9">This protein is one of the two subunits of integration host factor, a specific DNA-binding protein that functions in genetic recombination as well as in transcriptional and translational control.</text>
</comment>
<dbReference type="PANTHER" id="PTHR33175">
    <property type="entry name" value="DNA-BINDING PROTEIN HU"/>
    <property type="match status" value="1"/>
</dbReference>
<dbReference type="GO" id="GO:0006355">
    <property type="term" value="P:regulation of DNA-templated transcription"/>
    <property type="evidence" value="ECO:0007669"/>
    <property type="project" value="InterPro"/>
</dbReference>
<dbReference type="EMBL" id="SACL01000005">
    <property type="protein sequence ID" value="RVT95765.1"/>
    <property type="molecule type" value="Genomic_DNA"/>
</dbReference>
<evidence type="ECO:0000256" key="2">
    <source>
        <dbReference type="ARBA" id="ARBA00018700"/>
    </source>
</evidence>
<dbReference type="Gene3D" id="4.10.520.10">
    <property type="entry name" value="IHF-like DNA-binding proteins"/>
    <property type="match status" value="1"/>
</dbReference>
<keyword evidence="3 9" id="KW-0810">Translation regulation</keyword>
<dbReference type="PRINTS" id="PR01727">
    <property type="entry name" value="DNABINDINGHU"/>
</dbReference>
<dbReference type="GO" id="GO:0005694">
    <property type="term" value="C:chromosome"/>
    <property type="evidence" value="ECO:0007669"/>
    <property type="project" value="InterPro"/>
</dbReference>
<dbReference type="GO" id="GO:0006417">
    <property type="term" value="P:regulation of translation"/>
    <property type="evidence" value="ECO:0007669"/>
    <property type="project" value="UniProtKB-KW"/>
</dbReference>
<evidence type="ECO:0000256" key="7">
    <source>
        <dbReference type="ARBA" id="ARBA00023172"/>
    </source>
</evidence>
<sequence length="112" mass="12060">MTRSELITQLAAENPHLRHSDVEAIVTTIFEEITSTLADGRRVELRGFGAFSVKRRDPRTGRNPRTGEAVDVSGKAVPFFKPGKELRETVNGGPPQAGAPPVAKKPAAKTKA</sequence>
<keyword evidence="7 9" id="KW-0233">DNA recombination</keyword>
<reference evidence="11 12" key="1">
    <citation type="submission" date="2019-01" db="EMBL/GenBank/DDBJ databases">
        <authorList>
            <person name="Chen W.-M."/>
        </authorList>
    </citation>
    <scope>NUCLEOTIDE SEQUENCE [LARGE SCALE GENOMIC DNA]</scope>
    <source>
        <strain evidence="11 12">CCP-6</strain>
    </source>
</reference>
<name>A0A437MDP7_9PROT</name>
<dbReference type="InterPro" id="IPR020816">
    <property type="entry name" value="Histone-like_DNA-bd_CS"/>
</dbReference>
<dbReference type="NCBIfam" id="TIGR00988">
    <property type="entry name" value="hip"/>
    <property type="match status" value="1"/>
</dbReference>
<evidence type="ECO:0000313" key="12">
    <source>
        <dbReference type="Proteomes" id="UP000282957"/>
    </source>
</evidence>
<proteinExistence type="inferred from homology"/>
<dbReference type="InterPro" id="IPR005685">
    <property type="entry name" value="IHF_beta"/>
</dbReference>
<dbReference type="CDD" id="cd13836">
    <property type="entry name" value="IHF_B"/>
    <property type="match status" value="1"/>
</dbReference>
<dbReference type="NCBIfam" id="NF001222">
    <property type="entry name" value="PRK00199.1"/>
    <property type="match status" value="1"/>
</dbReference>
<dbReference type="GO" id="GO:0003677">
    <property type="term" value="F:DNA binding"/>
    <property type="evidence" value="ECO:0007669"/>
    <property type="project" value="UniProtKB-KW"/>
</dbReference>
<dbReference type="GO" id="GO:0006310">
    <property type="term" value="P:DNA recombination"/>
    <property type="evidence" value="ECO:0007669"/>
    <property type="project" value="UniProtKB-KW"/>
</dbReference>
<dbReference type="AlphaFoldDB" id="A0A437MDP7"/>
<dbReference type="SUPFAM" id="SSF47729">
    <property type="entry name" value="IHF-like DNA-binding proteins"/>
    <property type="match status" value="1"/>
</dbReference>
<feature type="compositionally biased region" description="Low complexity" evidence="10">
    <location>
        <begin position="92"/>
        <end position="105"/>
    </location>
</feature>
<dbReference type="SMART" id="SM00411">
    <property type="entry name" value="BHL"/>
    <property type="match status" value="1"/>
</dbReference>
<comment type="caution">
    <text evidence="11">The sequence shown here is derived from an EMBL/GenBank/DDBJ whole genome shotgun (WGS) entry which is preliminary data.</text>
</comment>
<dbReference type="RefSeq" id="WP_127788626.1">
    <property type="nucleotide sequence ID" value="NZ_SACL01000005.1"/>
</dbReference>
<dbReference type="PROSITE" id="PS00045">
    <property type="entry name" value="HISTONE_LIKE"/>
    <property type="match status" value="1"/>
</dbReference>
<dbReference type="GO" id="GO:0030527">
    <property type="term" value="F:structural constituent of chromatin"/>
    <property type="evidence" value="ECO:0007669"/>
    <property type="project" value="InterPro"/>
</dbReference>
<comment type="subunit">
    <text evidence="9">Heterodimer of an alpha and a beta chain.</text>
</comment>
<organism evidence="11 12">
    <name type="scientific">Rhodovarius crocodyli</name>
    <dbReference type="NCBI Taxonomy" id="1979269"/>
    <lineage>
        <taxon>Bacteria</taxon>
        <taxon>Pseudomonadati</taxon>
        <taxon>Pseudomonadota</taxon>
        <taxon>Alphaproteobacteria</taxon>
        <taxon>Acetobacterales</taxon>
        <taxon>Roseomonadaceae</taxon>
        <taxon>Rhodovarius</taxon>
    </lineage>
</organism>
<dbReference type="Pfam" id="PF00216">
    <property type="entry name" value="Bac_DNA_binding"/>
    <property type="match status" value="1"/>
</dbReference>
<evidence type="ECO:0000313" key="11">
    <source>
        <dbReference type="EMBL" id="RVT95765.1"/>
    </source>
</evidence>
<dbReference type="Proteomes" id="UP000282957">
    <property type="component" value="Unassembled WGS sequence"/>
</dbReference>
<evidence type="ECO:0000256" key="8">
    <source>
        <dbReference type="RuleBase" id="RU003939"/>
    </source>
</evidence>
<dbReference type="InterPro" id="IPR010992">
    <property type="entry name" value="IHF-like_DNA-bd_dom_sf"/>
</dbReference>